<dbReference type="InterPro" id="IPR011009">
    <property type="entry name" value="Kinase-like_dom_sf"/>
</dbReference>
<proteinExistence type="inferred from homology"/>
<comment type="similarity">
    <text evidence="1">Belongs to the protein kinase superfamily. NEK Ser/Thr protein kinase family. NIMA subfamily.</text>
</comment>
<dbReference type="STRING" id="5762.D2VXF6"/>
<sequence>MISIEPRQNYALSSKAFRYGYFYMSYEKLASSQAGFRVSKNVNNPTSLNLDYLPTGDGYNSNFDDSTAVVSSIIKLIQFSNPIDYYFVLFNPSLSETSNVTIHSKIVETYRPFSLSSMYFTYLQKGEIEKTSCPSTISPCIDITNSKFYISVNPSDISSAQYKNNYPVNLEIYVQYSASAVNSNGELILDATSPFTTISLKSSQDSASITVPVPQGVLQVTNAKDVKPYLWFKFFAFFMYRVKKAKIGNKKVTDPNANNHQTLQPIQQVDPIIQNRPVINIDSIPSYKSDNRSDNGAPIASYVPLSNTDSKTSTLTGLTNSFNSPMDSTPTPTQPQSEQGDLLNMRYKPIEKIGNGSFGICFLCQDTKRNNQLVAIKGINLESNDQEKIISELSKSATIQHQRIVEVYEFFVSKQMNAFCLVMKYYSGDLERCVLKYGKIMPEIVVIQLLKQLGEGFDYLHRVKQVVHRDVKPRNIFVNNFDELNNQISVVIGDLGESKELFVQENTMRGTVLYMAPEVFIGKYGFPADIFSLGVSLYHVMVGMKNLNVPIGQQMLASSEQEISSRMREEMLKLGYSDKLVDFVISMIRVNPNDRPTAEQVKAFTPLDLA</sequence>
<dbReference type="AlphaFoldDB" id="D2VXF6"/>
<evidence type="ECO:0000256" key="9">
    <source>
        <dbReference type="ARBA" id="ARBA00048679"/>
    </source>
</evidence>
<accession>D2VXF6</accession>
<feature type="domain" description="Protein kinase" evidence="12">
    <location>
        <begin position="347"/>
        <end position="605"/>
    </location>
</feature>
<dbReference type="Gene3D" id="1.10.510.10">
    <property type="entry name" value="Transferase(Phosphotransferase) domain 1"/>
    <property type="match status" value="1"/>
</dbReference>
<dbReference type="PANTHER" id="PTHR43671">
    <property type="entry name" value="SERINE/THREONINE-PROTEIN KINASE NEK"/>
    <property type="match status" value="1"/>
</dbReference>
<dbReference type="KEGG" id="ngr:NAEGRDRAFT_73730"/>
<evidence type="ECO:0000259" key="12">
    <source>
        <dbReference type="PROSITE" id="PS50011"/>
    </source>
</evidence>
<dbReference type="Proteomes" id="UP000006671">
    <property type="component" value="Unassembled WGS sequence"/>
</dbReference>
<dbReference type="OrthoDB" id="248923at2759"/>
<dbReference type="EMBL" id="GG738907">
    <property type="protein sequence ID" value="EFC38430.1"/>
    <property type="molecule type" value="Genomic_DNA"/>
</dbReference>
<dbReference type="VEuPathDB" id="AmoebaDB:NAEGRDRAFT_73730"/>
<gene>
    <name evidence="13" type="ORF">NAEGRDRAFT_73730</name>
</gene>
<comment type="catalytic activity">
    <reaction evidence="9">
        <text>L-seryl-[protein] + ATP = O-phospho-L-seryl-[protein] + ADP + H(+)</text>
        <dbReference type="Rhea" id="RHEA:17989"/>
        <dbReference type="Rhea" id="RHEA-COMP:9863"/>
        <dbReference type="Rhea" id="RHEA-COMP:11604"/>
        <dbReference type="ChEBI" id="CHEBI:15378"/>
        <dbReference type="ChEBI" id="CHEBI:29999"/>
        <dbReference type="ChEBI" id="CHEBI:30616"/>
        <dbReference type="ChEBI" id="CHEBI:83421"/>
        <dbReference type="ChEBI" id="CHEBI:456216"/>
        <dbReference type="EC" id="2.7.11.1"/>
    </reaction>
</comment>
<comment type="catalytic activity">
    <reaction evidence="8">
        <text>L-threonyl-[protein] + ATP = O-phospho-L-threonyl-[protein] + ADP + H(+)</text>
        <dbReference type="Rhea" id="RHEA:46608"/>
        <dbReference type="Rhea" id="RHEA-COMP:11060"/>
        <dbReference type="Rhea" id="RHEA-COMP:11605"/>
        <dbReference type="ChEBI" id="CHEBI:15378"/>
        <dbReference type="ChEBI" id="CHEBI:30013"/>
        <dbReference type="ChEBI" id="CHEBI:30616"/>
        <dbReference type="ChEBI" id="CHEBI:61977"/>
        <dbReference type="ChEBI" id="CHEBI:456216"/>
        <dbReference type="EC" id="2.7.11.1"/>
    </reaction>
</comment>
<dbReference type="SUPFAM" id="SSF56112">
    <property type="entry name" value="Protein kinase-like (PK-like)"/>
    <property type="match status" value="1"/>
</dbReference>
<dbReference type="RefSeq" id="XP_002671174.1">
    <property type="nucleotide sequence ID" value="XM_002671128.1"/>
</dbReference>
<dbReference type="PANTHER" id="PTHR43671:SF98">
    <property type="entry name" value="SERINE_THREONINE-PROTEIN KINASE NEK11"/>
    <property type="match status" value="1"/>
</dbReference>
<dbReference type="Pfam" id="PF00069">
    <property type="entry name" value="Pkinase"/>
    <property type="match status" value="1"/>
</dbReference>
<evidence type="ECO:0000256" key="5">
    <source>
        <dbReference type="ARBA" id="ARBA00022741"/>
    </source>
</evidence>
<evidence type="ECO:0000256" key="2">
    <source>
        <dbReference type="ARBA" id="ARBA00012513"/>
    </source>
</evidence>
<dbReference type="eggNOG" id="KOG0590">
    <property type="taxonomic scope" value="Eukaryota"/>
</dbReference>
<evidence type="ECO:0000256" key="10">
    <source>
        <dbReference type="PROSITE-ProRule" id="PRU10141"/>
    </source>
</evidence>
<evidence type="ECO:0000256" key="6">
    <source>
        <dbReference type="ARBA" id="ARBA00022777"/>
    </source>
</evidence>
<dbReference type="GeneID" id="8858345"/>
<keyword evidence="5 10" id="KW-0547">Nucleotide-binding</keyword>
<dbReference type="PROSITE" id="PS00107">
    <property type="entry name" value="PROTEIN_KINASE_ATP"/>
    <property type="match status" value="1"/>
</dbReference>
<evidence type="ECO:0000256" key="4">
    <source>
        <dbReference type="ARBA" id="ARBA00022679"/>
    </source>
</evidence>
<dbReference type="GO" id="GO:0004674">
    <property type="term" value="F:protein serine/threonine kinase activity"/>
    <property type="evidence" value="ECO:0007669"/>
    <property type="project" value="UniProtKB-KW"/>
</dbReference>
<keyword evidence="6" id="KW-0418">Kinase</keyword>
<protein>
    <recommendedName>
        <fullName evidence="2">non-specific serine/threonine protein kinase</fullName>
        <ecNumber evidence="2">2.7.11.1</ecNumber>
    </recommendedName>
</protein>
<dbReference type="InterPro" id="IPR008271">
    <property type="entry name" value="Ser/Thr_kinase_AS"/>
</dbReference>
<keyword evidence="7 10" id="KW-0067">ATP-binding</keyword>
<evidence type="ECO:0000256" key="1">
    <source>
        <dbReference type="ARBA" id="ARBA00010886"/>
    </source>
</evidence>
<dbReference type="PROSITE" id="PS50011">
    <property type="entry name" value="PROTEIN_KINASE_DOM"/>
    <property type="match status" value="1"/>
</dbReference>
<evidence type="ECO:0000256" key="3">
    <source>
        <dbReference type="ARBA" id="ARBA00022527"/>
    </source>
</evidence>
<dbReference type="InterPro" id="IPR017441">
    <property type="entry name" value="Protein_kinase_ATP_BS"/>
</dbReference>
<name>D2VXF6_NAEGR</name>
<dbReference type="Gene3D" id="3.30.200.20">
    <property type="entry name" value="Phosphorylase Kinase, domain 1"/>
    <property type="match status" value="1"/>
</dbReference>
<keyword evidence="14" id="KW-1185">Reference proteome</keyword>
<dbReference type="InterPro" id="IPR000719">
    <property type="entry name" value="Prot_kinase_dom"/>
</dbReference>
<evidence type="ECO:0000313" key="14">
    <source>
        <dbReference type="Proteomes" id="UP000006671"/>
    </source>
</evidence>
<evidence type="ECO:0000313" key="13">
    <source>
        <dbReference type="EMBL" id="EFC38430.1"/>
    </source>
</evidence>
<dbReference type="InParanoid" id="D2VXF6"/>
<dbReference type="PROSITE" id="PS00108">
    <property type="entry name" value="PROTEIN_KINASE_ST"/>
    <property type="match status" value="1"/>
</dbReference>
<dbReference type="GO" id="GO:0005524">
    <property type="term" value="F:ATP binding"/>
    <property type="evidence" value="ECO:0007669"/>
    <property type="project" value="UniProtKB-UniRule"/>
</dbReference>
<evidence type="ECO:0000256" key="8">
    <source>
        <dbReference type="ARBA" id="ARBA00047899"/>
    </source>
</evidence>
<dbReference type="SMART" id="SM00220">
    <property type="entry name" value="S_TKc"/>
    <property type="match status" value="1"/>
</dbReference>
<reference evidence="13 14" key="1">
    <citation type="journal article" date="2010" name="Cell">
        <title>The genome of Naegleria gruberi illuminates early eukaryotic versatility.</title>
        <authorList>
            <person name="Fritz-Laylin L.K."/>
            <person name="Prochnik S.E."/>
            <person name="Ginger M.L."/>
            <person name="Dacks J.B."/>
            <person name="Carpenter M.L."/>
            <person name="Field M.C."/>
            <person name="Kuo A."/>
            <person name="Paredez A."/>
            <person name="Chapman J."/>
            <person name="Pham J."/>
            <person name="Shu S."/>
            <person name="Neupane R."/>
            <person name="Cipriano M."/>
            <person name="Mancuso J."/>
            <person name="Tu H."/>
            <person name="Salamov A."/>
            <person name="Lindquist E."/>
            <person name="Shapiro H."/>
            <person name="Lucas S."/>
            <person name="Grigoriev I.V."/>
            <person name="Cande W.Z."/>
            <person name="Fulton C."/>
            <person name="Rokhsar D.S."/>
            <person name="Dawson S.C."/>
        </authorList>
    </citation>
    <scope>NUCLEOTIDE SEQUENCE [LARGE SCALE GENOMIC DNA]</scope>
    <source>
        <strain evidence="13 14">NEG-M</strain>
    </source>
</reference>
<dbReference type="EC" id="2.7.11.1" evidence="2"/>
<evidence type="ECO:0000256" key="7">
    <source>
        <dbReference type="ARBA" id="ARBA00022840"/>
    </source>
</evidence>
<keyword evidence="3" id="KW-0723">Serine/threonine-protein kinase</keyword>
<organism evidence="14">
    <name type="scientific">Naegleria gruberi</name>
    <name type="common">Amoeba</name>
    <dbReference type="NCBI Taxonomy" id="5762"/>
    <lineage>
        <taxon>Eukaryota</taxon>
        <taxon>Discoba</taxon>
        <taxon>Heterolobosea</taxon>
        <taxon>Tetramitia</taxon>
        <taxon>Eutetramitia</taxon>
        <taxon>Vahlkampfiidae</taxon>
        <taxon>Naegleria</taxon>
    </lineage>
</organism>
<dbReference type="InterPro" id="IPR050660">
    <property type="entry name" value="NEK_Ser/Thr_kinase"/>
</dbReference>
<evidence type="ECO:0000256" key="11">
    <source>
        <dbReference type="SAM" id="MobiDB-lite"/>
    </source>
</evidence>
<keyword evidence="4" id="KW-0808">Transferase</keyword>
<feature type="region of interest" description="Disordered" evidence="11">
    <location>
        <begin position="314"/>
        <end position="339"/>
    </location>
</feature>
<feature type="binding site" evidence="10">
    <location>
        <position position="377"/>
    </location>
    <ligand>
        <name>ATP</name>
        <dbReference type="ChEBI" id="CHEBI:30616"/>
    </ligand>
</feature>